<evidence type="ECO:0000256" key="4">
    <source>
        <dbReference type="ARBA" id="ARBA00022989"/>
    </source>
</evidence>
<dbReference type="GO" id="GO:0016020">
    <property type="term" value="C:membrane"/>
    <property type="evidence" value="ECO:0007669"/>
    <property type="project" value="UniProtKB-SubCell"/>
</dbReference>
<keyword evidence="10" id="KW-1185">Reference proteome</keyword>
<evidence type="ECO:0000313" key="10">
    <source>
        <dbReference type="Proteomes" id="UP001320420"/>
    </source>
</evidence>
<name>A0AAN9UP22_9PEZI</name>
<dbReference type="AlphaFoldDB" id="A0AAN9UP22"/>
<proteinExistence type="predicted"/>
<feature type="transmembrane region" description="Helical" evidence="7">
    <location>
        <begin position="42"/>
        <end position="64"/>
    </location>
</feature>
<feature type="region of interest" description="Disordered" evidence="6">
    <location>
        <begin position="300"/>
        <end position="327"/>
    </location>
</feature>
<feature type="transmembrane region" description="Helical" evidence="7">
    <location>
        <begin position="144"/>
        <end position="161"/>
    </location>
</feature>
<accession>A0AAN9UP22</accession>
<evidence type="ECO:0000256" key="6">
    <source>
        <dbReference type="SAM" id="MobiDB-lite"/>
    </source>
</evidence>
<feature type="transmembrane region" description="Helical" evidence="7">
    <location>
        <begin position="524"/>
        <end position="543"/>
    </location>
</feature>
<feature type="region of interest" description="Disordered" evidence="6">
    <location>
        <begin position="1"/>
        <end position="21"/>
    </location>
</feature>
<dbReference type="PANTHER" id="PTHR23504:SF6">
    <property type="entry name" value="MULTIDRUG TRANSPORTER, PUTATIVE (AFU_ORTHOLOGUE AFUA_4G08740)-RELATED"/>
    <property type="match status" value="1"/>
</dbReference>
<dbReference type="PROSITE" id="PS50850">
    <property type="entry name" value="MFS"/>
    <property type="match status" value="1"/>
</dbReference>
<dbReference type="EMBL" id="JAKJXP020000040">
    <property type="protein sequence ID" value="KAK7752235.1"/>
    <property type="molecule type" value="Genomic_DNA"/>
</dbReference>
<keyword evidence="4 7" id="KW-1133">Transmembrane helix</keyword>
<feature type="transmembrane region" description="Helical" evidence="7">
    <location>
        <begin position="92"/>
        <end position="111"/>
    </location>
</feature>
<evidence type="ECO:0000259" key="8">
    <source>
        <dbReference type="PROSITE" id="PS50850"/>
    </source>
</evidence>
<evidence type="ECO:0000256" key="1">
    <source>
        <dbReference type="ARBA" id="ARBA00004141"/>
    </source>
</evidence>
<comment type="subcellular location">
    <subcellularLocation>
        <location evidence="1">Membrane</location>
        <topology evidence="1">Multi-pass membrane protein</topology>
    </subcellularLocation>
</comment>
<dbReference type="PANTHER" id="PTHR23504">
    <property type="entry name" value="MAJOR FACILITATOR SUPERFAMILY DOMAIN-CONTAINING PROTEIN 10"/>
    <property type="match status" value="1"/>
</dbReference>
<keyword evidence="2" id="KW-0813">Transport</keyword>
<feature type="transmembrane region" description="Helical" evidence="7">
    <location>
        <begin position="423"/>
        <end position="441"/>
    </location>
</feature>
<dbReference type="SUPFAM" id="SSF103473">
    <property type="entry name" value="MFS general substrate transporter"/>
    <property type="match status" value="1"/>
</dbReference>
<keyword evidence="5 7" id="KW-0472">Membrane</keyword>
<feature type="transmembrane region" description="Helical" evidence="7">
    <location>
        <begin position="118"/>
        <end position="138"/>
    </location>
</feature>
<dbReference type="Gene3D" id="1.20.1250.20">
    <property type="entry name" value="MFS general substrate transporter like domains"/>
    <property type="match status" value="1"/>
</dbReference>
<feature type="transmembrane region" description="Helical" evidence="7">
    <location>
        <begin position="237"/>
        <end position="259"/>
    </location>
</feature>
<feature type="transmembrane region" description="Helical" evidence="7">
    <location>
        <begin position="341"/>
        <end position="366"/>
    </location>
</feature>
<evidence type="ECO:0000256" key="5">
    <source>
        <dbReference type="ARBA" id="ARBA00023136"/>
    </source>
</evidence>
<evidence type="ECO:0000256" key="3">
    <source>
        <dbReference type="ARBA" id="ARBA00022692"/>
    </source>
</evidence>
<feature type="domain" description="Major facilitator superfamily (MFS) profile" evidence="8">
    <location>
        <begin position="41"/>
        <end position="549"/>
    </location>
</feature>
<evidence type="ECO:0000313" key="9">
    <source>
        <dbReference type="EMBL" id="KAK7752235.1"/>
    </source>
</evidence>
<dbReference type="GO" id="GO:0022857">
    <property type="term" value="F:transmembrane transporter activity"/>
    <property type="evidence" value="ECO:0007669"/>
    <property type="project" value="InterPro"/>
</dbReference>
<keyword evidence="3 7" id="KW-0812">Transmembrane</keyword>
<feature type="transmembrane region" description="Helical" evidence="7">
    <location>
        <begin position="378"/>
        <end position="411"/>
    </location>
</feature>
<dbReference type="InterPro" id="IPR011701">
    <property type="entry name" value="MFS"/>
</dbReference>
<feature type="compositionally biased region" description="Acidic residues" evidence="6">
    <location>
        <begin position="300"/>
        <end position="309"/>
    </location>
</feature>
<reference evidence="9 10" key="1">
    <citation type="submission" date="2024-02" db="EMBL/GenBank/DDBJ databases">
        <title>De novo assembly and annotation of 12 fungi associated with fruit tree decline syndrome in Ontario, Canada.</title>
        <authorList>
            <person name="Sulman M."/>
            <person name="Ellouze W."/>
            <person name="Ilyukhin E."/>
        </authorList>
    </citation>
    <scope>NUCLEOTIDE SEQUENCE [LARGE SCALE GENOMIC DNA]</scope>
    <source>
        <strain evidence="9 10">M11/M66-122</strain>
    </source>
</reference>
<dbReference type="Proteomes" id="UP001320420">
    <property type="component" value="Unassembled WGS sequence"/>
</dbReference>
<sequence>MSNRSSFTREEGPVNTLLPDKEEAPVAPTQVRWRDLPNKDQLFIIALCRLSAPLSNVGLLPYVFYLVRAALSSAEAEGGDQVDEDVARIAEYSGVLVAAFPLAQFAVSLPWGRLSDTYGRRVSIIAGLLISIVANVGFGLSRSIGALLFWRVLAGLGNANVGLMRTATAETVKERKYHTKAFLLMPLVFKPGMVLTMALSGYLAEPVKNLPWAFGADGIFNAAGDPEGVAWAVHYPYALPALMTAGVLSVSLVLAVLGLKETLPGKESYSDFGLVAGTALFRFMRRFRLSKKQEGYVVVGDEEDSSSEELESHGEKPSPATEISKTQREDMPFRRVWTRKVVCSLVSFGLLPLHNSAFMHIFPVYLSNPQADNAQSTLLAFTGGLGLGSASIGLWLSFFGICGILLQLFIYPRLQERMGTRGVFRIALVIFPITYAAAPYLSLTADGSVMRWVFLGLITCSQIMARTIAIPSTVILLTQSAPSKGVLGTIHGSGSMFASLARAVGPAVGGYMFAVGVEHGAVGLVWWLYLMTIAICALAWSYYMDTDDT</sequence>
<dbReference type="InterPro" id="IPR036259">
    <property type="entry name" value="MFS_trans_sf"/>
</dbReference>
<evidence type="ECO:0000256" key="2">
    <source>
        <dbReference type="ARBA" id="ARBA00022448"/>
    </source>
</evidence>
<feature type="transmembrane region" description="Helical" evidence="7">
    <location>
        <begin position="182"/>
        <end position="204"/>
    </location>
</feature>
<comment type="caution">
    <text evidence="9">The sequence shown here is derived from an EMBL/GenBank/DDBJ whole genome shotgun (WGS) entry which is preliminary data.</text>
</comment>
<organism evidence="9 10">
    <name type="scientific">Diatrype stigma</name>
    <dbReference type="NCBI Taxonomy" id="117547"/>
    <lineage>
        <taxon>Eukaryota</taxon>
        <taxon>Fungi</taxon>
        <taxon>Dikarya</taxon>
        <taxon>Ascomycota</taxon>
        <taxon>Pezizomycotina</taxon>
        <taxon>Sordariomycetes</taxon>
        <taxon>Xylariomycetidae</taxon>
        <taxon>Xylariales</taxon>
        <taxon>Diatrypaceae</taxon>
        <taxon>Diatrype</taxon>
    </lineage>
</organism>
<protein>
    <recommendedName>
        <fullName evidence="8">Major facilitator superfamily (MFS) profile domain-containing protein</fullName>
    </recommendedName>
</protein>
<dbReference type="Pfam" id="PF07690">
    <property type="entry name" value="MFS_1"/>
    <property type="match status" value="1"/>
</dbReference>
<gene>
    <name evidence="9" type="ORF">SLS62_005769</name>
</gene>
<evidence type="ECO:0000256" key="7">
    <source>
        <dbReference type="SAM" id="Phobius"/>
    </source>
</evidence>
<dbReference type="InterPro" id="IPR020846">
    <property type="entry name" value="MFS_dom"/>
</dbReference>